<organism evidence="2 3">
    <name type="scientific">Desulfovibrio fairfieldensis</name>
    <dbReference type="NCBI Taxonomy" id="44742"/>
    <lineage>
        <taxon>Bacteria</taxon>
        <taxon>Pseudomonadati</taxon>
        <taxon>Thermodesulfobacteriota</taxon>
        <taxon>Desulfovibrionia</taxon>
        <taxon>Desulfovibrionales</taxon>
        <taxon>Desulfovibrionaceae</taxon>
        <taxon>Desulfovibrio</taxon>
    </lineage>
</organism>
<dbReference type="GO" id="GO:0061503">
    <property type="term" value="F:tRNA threonylcarbamoyladenosine dehydratase"/>
    <property type="evidence" value="ECO:0007669"/>
    <property type="project" value="TreeGrafter"/>
</dbReference>
<keyword evidence="3" id="KW-1185">Reference proteome</keyword>
<dbReference type="RefSeq" id="WP_062253710.1">
    <property type="nucleotide sequence ID" value="NZ_CP014229.1"/>
</dbReference>
<evidence type="ECO:0000259" key="1">
    <source>
        <dbReference type="Pfam" id="PF00899"/>
    </source>
</evidence>
<proteinExistence type="predicted"/>
<dbReference type="AlphaFoldDB" id="A0A0X8JLB6"/>
<accession>A0A0X8JLB6</accession>
<dbReference type="SUPFAM" id="SSF69572">
    <property type="entry name" value="Activating enzymes of the ubiquitin-like proteins"/>
    <property type="match status" value="1"/>
</dbReference>
<dbReference type="Pfam" id="PF00899">
    <property type="entry name" value="ThiF"/>
    <property type="match status" value="1"/>
</dbReference>
<dbReference type="Gene3D" id="3.40.50.720">
    <property type="entry name" value="NAD(P)-binding Rossmann-like Domain"/>
    <property type="match status" value="1"/>
</dbReference>
<feature type="domain" description="THIF-type NAD/FAD binding fold" evidence="1">
    <location>
        <begin position="54"/>
        <end position="279"/>
    </location>
</feature>
<dbReference type="EMBL" id="CP014229">
    <property type="protein sequence ID" value="AMD90878.1"/>
    <property type="molecule type" value="Genomic_DNA"/>
</dbReference>
<protein>
    <submittedName>
        <fullName evidence="2">Thiamine biosynthesis protein ThiF</fullName>
    </submittedName>
</protein>
<dbReference type="InterPro" id="IPR045886">
    <property type="entry name" value="ThiF/MoeB/HesA"/>
</dbReference>
<gene>
    <name evidence="2" type="ORF">AXF13_12505</name>
</gene>
<dbReference type="PANTHER" id="PTHR43267">
    <property type="entry name" value="TRNA THREONYLCARBAMOYLADENOSINE DEHYDRATASE"/>
    <property type="match status" value="1"/>
</dbReference>
<sequence>MPDPLPQLEIAIRHAARAGRIAEDALRELAIAAGVDLLATQQAACRAGIWPARYARNARQLSLRDQLALLQSRVLLVGLGGLGGWLLEQLVRMGVGAITGVDGDCFEESNLNRQSLGNTAQLGQSKAEAAAARVAGINPAVHFTPVPRFADKILLIRLLRGMDLALDALGGLACRLPLQEAAAATGVPLVSAGIAGLTGWVAVVPPGQAGPVQWLGAGETCGTDETGASPEEELGNLAPTAATAASLQAAEALKLLTGRGAAPGMCVFDLADGTFQRVRL</sequence>
<dbReference type="GO" id="GO:0061504">
    <property type="term" value="P:cyclic threonylcarbamoyladenosine biosynthetic process"/>
    <property type="evidence" value="ECO:0007669"/>
    <property type="project" value="TreeGrafter"/>
</dbReference>
<dbReference type="STRING" id="44742.AXF13_12505"/>
<evidence type="ECO:0000313" key="3">
    <source>
        <dbReference type="Proteomes" id="UP000069241"/>
    </source>
</evidence>
<dbReference type="InterPro" id="IPR000594">
    <property type="entry name" value="ThiF_NAD_FAD-bd"/>
</dbReference>
<reference evidence="3" key="1">
    <citation type="submission" date="2016-02" db="EMBL/GenBank/DDBJ databases">
        <authorList>
            <person name="Holder M.E."/>
            <person name="Ajami N.J."/>
            <person name="Petrosino J.F."/>
        </authorList>
    </citation>
    <scope>NUCLEOTIDE SEQUENCE [LARGE SCALE GENOMIC DNA]</scope>
    <source>
        <strain evidence="3">CCUG 45958</strain>
    </source>
</reference>
<name>A0A0X8JLB6_9BACT</name>
<dbReference type="PANTHER" id="PTHR43267:SF1">
    <property type="entry name" value="TRNA THREONYLCARBAMOYLADENOSINE DEHYDRATASE"/>
    <property type="match status" value="1"/>
</dbReference>
<dbReference type="GO" id="GO:0008641">
    <property type="term" value="F:ubiquitin-like modifier activating enzyme activity"/>
    <property type="evidence" value="ECO:0007669"/>
    <property type="project" value="InterPro"/>
</dbReference>
<dbReference type="InterPro" id="IPR035985">
    <property type="entry name" value="Ubiquitin-activating_enz"/>
</dbReference>
<dbReference type="Proteomes" id="UP000069241">
    <property type="component" value="Chromosome"/>
</dbReference>
<dbReference type="KEGG" id="dfi:AXF13_12505"/>
<evidence type="ECO:0000313" key="2">
    <source>
        <dbReference type="EMBL" id="AMD90878.1"/>
    </source>
</evidence>